<dbReference type="EMBL" id="CP059735">
    <property type="protein sequence ID" value="WDE01227.1"/>
    <property type="molecule type" value="Genomic_DNA"/>
</dbReference>
<dbReference type="AlphaFoldDB" id="A0AAF0C3I1"/>
<evidence type="ECO:0000256" key="1">
    <source>
        <dbReference type="SAM" id="SignalP"/>
    </source>
</evidence>
<name>A0AAF0C3I1_9GAMM</name>
<organism evidence="3 4">
    <name type="scientific">Thalassomonas actiniarum</name>
    <dbReference type="NCBI Taxonomy" id="485447"/>
    <lineage>
        <taxon>Bacteria</taxon>
        <taxon>Pseudomonadati</taxon>
        <taxon>Pseudomonadota</taxon>
        <taxon>Gammaproteobacteria</taxon>
        <taxon>Alteromonadales</taxon>
        <taxon>Colwelliaceae</taxon>
        <taxon>Thalassomonas</taxon>
    </lineage>
</organism>
<gene>
    <name evidence="3" type="ORF">SG35_011615</name>
</gene>
<feature type="domain" description="Swiss Army Knife 2H phosphoesterase" evidence="2">
    <location>
        <begin position="93"/>
        <end position="210"/>
    </location>
</feature>
<dbReference type="Pfam" id="PF22547">
    <property type="entry name" value="2H-SAK"/>
    <property type="match status" value="1"/>
</dbReference>
<dbReference type="RefSeq" id="WP_053042857.1">
    <property type="nucleotide sequence ID" value="NZ_CP059735.1"/>
</dbReference>
<accession>A0AAF0C3I1</accession>
<dbReference type="InterPro" id="IPR054498">
    <property type="entry name" value="2H-SAK"/>
</dbReference>
<feature type="chain" id="PRO_5042281838" description="Swiss Army Knife 2H phosphoesterase domain-containing protein" evidence="1">
    <location>
        <begin position="27"/>
        <end position="234"/>
    </location>
</feature>
<dbReference type="KEGG" id="tact:SG35_011615"/>
<reference evidence="3 4" key="2">
    <citation type="journal article" date="2022" name="Mar. Drugs">
        <title>Bioassay-Guided Fractionation Leads to the Detection of Cholic Acid Generated by the Rare Thalassomonas sp.</title>
        <authorList>
            <person name="Pheiffer F."/>
            <person name="Schneider Y.K."/>
            <person name="Hansen E.H."/>
            <person name="Andersen J.H."/>
            <person name="Isaksson J."/>
            <person name="Busche T."/>
            <person name="R C."/>
            <person name="Kalinowski J."/>
            <person name="Zyl L.V."/>
            <person name="Trindade M."/>
        </authorList>
    </citation>
    <scope>NUCLEOTIDE SEQUENCE [LARGE SCALE GENOMIC DNA]</scope>
    <source>
        <strain evidence="3 4">A5K-106</strain>
    </source>
</reference>
<protein>
    <recommendedName>
        <fullName evidence="2">Swiss Army Knife 2H phosphoesterase domain-containing protein</fullName>
    </recommendedName>
</protein>
<evidence type="ECO:0000313" key="3">
    <source>
        <dbReference type="EMBL" id="WDE01227.1"/>
    </source>
</evidence>
<evidence type="ECO:0000259" key="2">
    <source>
        <dbReference type="Pfam" id="PF22547"/>
    </source>
</evidence>
<reference evidence="3 4" key="1">
    <citation type="journal article" date="2015" name="Genome Announc.">
        <title>Draft Genome Sequences of Marine Isolates of Thalassomonas viridans and Thalassomonas actiniarum.</title>
        <authorList>
            <person name="Olonade I."/>
            <person name="van Zyl L.J."/>
            <person name="Trindade M."/>
        </authorList>
    </citation>
    <scope>NUCLEOTIDE SEQUENCE [LARGE SCALE GENOMIC DNA]</scope>
    <source>
        <strain evidence="3 4">A5K-106</strain>
    </source>
</reference>
<feature type="signal peptide" evidence="1">
    <location>
        <begin position="1"/>
        <end position="26"/>
    </location>
</feature>
<keyword evidence="4" id="KW-1185">Reference proteome</keyword>
<proteinExistence type="predicted"/>
<evidence type="ECO:0000313" key="4">
    <source>
        <dbReference type="Proteomes" id="UP000032568"/>
    </source>
</evidence>
<sequence>MNQTPKTILPSVLFGCYLLASGHVFALAEQADSGNKTFPVEKAPVLERIKKQQASGLLTPASSKRLSEKSAANVQKTLRVMPEKLTDSSGLVYLGAKVSEADLAPYLAELKQELADDFALFRQNQGKRDHFSFHMTLINPYEYQNLEINPEQLKQPLTVQLLGLGRVSAGKKTTYYVVAQSPDGQFFRQKQLLPPKDFHVTLGFDPQDVYGVSKGVETLLRGAELNQDSKVLTR</sequence>
<keyword evidence="1" id="KW-0732">Signal</keyword>
<dbReference type="Proteomes" id="UP000032568">
    <property type="component" value="Chromosome"/>
</dbReference>